<reference evidence="6 7" key="1">
    <citation type="submission" date="2020-08" db="EMBL/GenBank/DDBJ databases">
        <title>Genomic Encyclopedia of Type Strains, Phase IV (KMG-V): Genome sequencing to study the core and pangenomes of soil and plant-associated prokaryotes.</title>
        <authorList>
            <person name="Whitman W."/>
        </authorList>
    </citation>
    <scope>NUCLEOTIDE SEQUENCE [LARGE SCALE GENOMIC DNA]</scope>
    <source>
        <strain evidence="6 7">MP7CTX6</strain>
    </source>
</reference>
<dbReference type="AlphaFoldDB" id="A0A7W8YXD5"/>
<keyword evidence="5" id="KW-0233">DNA recombination</keyword>
<sequence length="77" mass="8839">MCITFTTWMIPVNHTKKKVHSDQGDLAIQVPRDRDGSFNPIIVPKRHNMIDGVEKVIVSLYAKAMRVSDIENMMRDV</sequence>
<gene>
    <name evidence="6" type="ORF">HDE69_004665</name>
</gene>
<organism evidence="6 7">
    <name type="scientific">Pedobacter cryoconitis</name>
    <dbReference type="NCBI Taxonomy" id="188932"/>
    <lineage>
        <taxon>Bacteria</taxon>
        <taxon>Pseudomonadati</taxon>
        <taxon>Bacteroidota</taxon>
        <taxon>Sphingobacteriia</taxon>
        <taxon>Sphingobacteriales</taxon>
        <taxon>Sphingobacteriaceae</taxon>
        <taxon>Pedobacter</taxon>
    </lineage>
</organism>
<evidence type="ECO:0000256" key="1">
    <source>
        <dbReference type="ARBA" id="ARBA00002190"/>
    </source>
</evidence>
<keyword evidence="3" id="KW-0815">Transposition</keyword>
<dbReference type="Proteomes" id="UP000537718">
    <property type="component" value="Unassembled WGS sequence"/>
</dbReference>
<evidence type="ECO:0000256" key="5">
    <source>
        <dbReference type="ARBA" id="ARBA00023172"/>
    </source>
</evidence>
<dbReference type="EMBL" id="JACHCF010000013">
    <property type="protein sequence ID" value="MBB5623579.1"/>
    <property type="molecule type" value="Genomic_DNA"/>
</dbReference>
<comment type="function">
    <text evidence="1">Required for the transposition of the insertion element.</text>
</comment>
<evidence type="ECO:0000313" key="6">
    <source>
        <dbReference type="EMBL" id="MBB5623579.1"/>
    </source>
</evidence>
<evidence type="ECO:0000256" key="2">
    <source>
        <dbReference type="ARBA" id="ARBA00010961"/>
    </source>
</evidence>
<accession>A0A7W8YXD5</accession>
<protein>
    <submittedName>
        <fullName evidence="6">Transposase-like protein</fullName>
    </submittedName>
</protein>
<evidence type="ECO:0000256" key="4">
    <source>
        <dbReference type="ARBA" id="ARBA00023125"/>
    </source>
</evidence>
<comment type="similarity">
    <text evidence="2">Belongs to the transposase mutator family.</text>
</comment>
<dbReference type="InterPro" id="IPR001207">
    <property type="entry name" value="Transposase_mutator"/>
</dbReference>
<name>A0A7W8YXD5_9SPHI</name>
<proteinExistence type="inferred from homology"/>
<evidence type="ECO:0000313" key="7">
    <source>
        <dbReference type="Proteomes" id="UP000537718"/>
    </source>
</evidence>
<comment type="caution">
    <text evidence="6">The sequence shown here is derived from an EMBL/GenBank/DDBJ whole genome shotgun (WGS) entry which is preliminary data.</text>
</comment>
<dbReference type="GO" id="GO:0003677">
    <property type="term" value="F:DNA binding"/>
    <property type="evidence" value="ECO:0007669"/>
    <property type="project" value="UniProtKB-KW"/>
</dbReference>
<dbReference type="GO" id="GO:0004803">
    <property type="term" value="F:transposase activity"/>
    <property type="evidence" value="ECO:0007669"/>
    <property type="project" value="InterPro"/>
</dbReference>
<evidence type="ECO:0000256" key="3">
    <source>
        <dbReference type="ARBA" id="ARBA00022578"/>
    </source>
</evidence>
<dbReference type="Pfam" id="PF00872">
    <property type="entry name" value="Transposase_mut"/>
    <property type="match status" value="1"/>
</dbReference>
<dbReference type="GO" id="GO:0006313">
    <property type="term" value="P:DNA transposition"/>
    <property type="evidence" value="ECO:0007669"/>
    <property type="project" value="InterPro"/>
</dbReference>
<keyword evidence="4" id="KW-0238">DNA-binding</keyword>